<dbReference type="InterPro" id="IPR001611">
    <property type="entry name" value="Leu-rich_rpt"/>
</dbReference>
<keyword evidence="8" id="KW-0472">Membrane</keyword>
<evidence type="ECO:0000256" key="4">
    <source>
        <dbReference type="ARBA" id="ARBA00022614"/>
    </source>
</evidence>
<organism evidence="10 11">
    <name type="scientific">Punica granatum</name>
    <name type="common">Pomegranate</name>
    <dbReference type="NCBI Taxonomy" id="22663"/>
    <lineage>
        <taxon>Eukaryota</taxon>
        <taxon>Viridiplantae</taxon>
        <taxon>Streptophyta</taxon>
        <taxon>Embryophyta</taxon>
        <taxon>Tracheophyta</taxon>
        <taxon>Spermatophyta</taxon>
        <taxon>Magnoliopsida</taxon>
        <taxon>eudicotyledons</taxon>
        <taxon>Gunneridae</taxon>
        <taxon>Pentapetalae</taxon>
        <taxon>rosids</taxon>
        <taxon>malvids</taxon>
        <taxon>Myrtales</taxon>
        <taxon>Lythraceae</taxon>
        <taxon>Punica</taxon>
    </lineage>
</organism>
<dbReference type="OrthoDB" id="676979at2759"/>
<accession>A0A6P8C4U6</accession>
<dbReference type="SMART" id="SM00369">
    <property type="entry name" value="LRR_TYP"/>
    <property type="match status" value="3"/>
</dbReference>
<keyword evidence="3" id="KW-1003">Cell membrane</keyword>
<evidence type="ECO:0000256" key="8">
    <source>
        <dbReference type="ARBA" id="ARBA00023136"/>
    </source>
</evidence>
<keyword evidence="5" id="KW-0812">Transmembrane</keyword>
<sequence length="339" mass="37192">MYRKTGQHSPQPTECNRPVCLSILPTTPKGKSNLSLLPSVGKFTQRVEMEGFKSLLTCRGLVLLDLGYNNFTGELPSSFKSLQALKGLSLSGTSLNNLPSALVTLQHCNNLHTLFLSASFKDEVMPGNIDLQFESLMALLISNSHLKGSIKSWLSSGFPNLRVLDLSGNRLSGTIPSWIGEFPLLHYLDLSNNSFTGVVPQSLTELRSLRDLTSADFSSFLTKLSERSLTVYSLQGISVPTLDLSNNELTGPIWPSFGNLTELSILRMRNNSLSGSIPRSISRLSRLWVLDLSYSNLSGDIPESLKELHLLSIFNVSYNKLSGKVPQGGQLDTFTSSSY</sequence>
<reference evidence="10" key="1">
    <citation type="journal article" date="2020" name="Plant Biotechnol. J.">
        <title>The pomegranate (Punica granatum L.) draft genome dissects genetic divergence between soft- and hard-seeded cultivars.</title>
        <authorList>
            <person name="Luo X."/>
            <person name="Li H."/>
            <person name="Wu Z."/>
            <person name="Yao W."/>
            <person name="Zhao P."/>
            <person name="Cao D."/>
            <person name="Yu H."/>
            <person name="Li K."/>
            <person name="Poudel K."/>
            <person name="Zhao D."/>
            <person name="Zhang F."/>
            <person name="Xia X."/>
            <person name="Chen L."/>
            <person name="Wang Q."/>
            <person name="Jing D."/>
            <person name="Cao S."/>
        </authorList>
    </citation>
    <scope>NUCLEOTIDE SEQUENCE [LARGE SCALE GENOMIC DNA]</scope>
    <source>
        <strain evidence="10">cv. Tunisia</strain>
    </source>
</reference>
<comment type="similarity">
    <text evidence="2">Belongs to the RLP family.</text>
</comment>
<keyword evidence="7" id="KW-1133">Transmembrane helix</keyword>
<evidence type="ECO:0000256" key="3">
    <source>
        <dbReference type="ARBA" id="ARBA00022475"/>
    </source>
</evidence>
<dbReference type="InterPro" id="IPR003591">
    <property type="entry name" value="Leu-rich_rpt_typical-subtyp"/>
</dbReference>
<dbReference type="Proteomes" id="UP000515151">
    <property type="component" value="Chromosome 2"/>
</dbReference>
<dbReference type="RefSeq" id="XP_031378532.1">
    <property type="nucleotide sequence ID" value="XM_031522672.1"/>
</dbReference>
<evidence type="ECO:0000313" key="11">
    <source>
        <dbReference type="RefSeq" id="XP_031378532.1"/>
    </source>
</evidence>
<dbReference type="FunFam" id="3.80.10.10:FF:000213">
    <property type="entry name" value="Tyrosine-sulfated glycopeptide receptor 1"/>
    <property type="match status" value="1"/>
</dbReference>
<dbReference type="Gene3D" id="3.80.10.10">
    <property type="entry name" value="Ribonuclease Inhibitor"/>
    <property type="match status" value="1"/>
</dbReference>
<dbReference type="Pfam" id="PF00560">
    <property type="entry name" value="LRR_1"/>
    <property type="match status" value="1"/>
</dbReference>
<evidence type="ECO:0000256" key="5">
    <source>
        <dbReference type="ARBA" id="ARBA00022692"/>
    </source>
</evidence>
<evidence type="ECO:0000256" key="6">
    <source>
        <dbReference type="ARBA" id="ARBA00022737"/>
    </source>
</evidence>
<keyword evidence="9" id="KW-0325">Glycoprotein</keyword>
<evidence type="ECO:0000313" key="10">
    <source>
        <dbReference type="Proteomes" id="UP000515151"/>
    </source>
</evidence>
<dbReference type="InterPro" id="IPR032675">
    <property type="entry name" value="LRR_dom_sf"/>
</dbReference>
<name>A0A6P8C4U6_PUNGR</name>
<dbReference type="GeneID" id="116193931"/>
<keyword evidence="4" id="KW-0433">Leucine-rich repeat</keyword>
<dbReference type="GO" id="GO:0005886">
    <property type="term" value="C:plasma membrane"/>
    <property type="evidence" value="ECO:0007669"/>
    <property type="project" value="UniProtKB-SubCell"/>
</dbReference>
<gene>
    <name evidence="11" type="primary">LOC116193931</name>
</gene>
<proteinExistence type="inferred from homology"/>
<evidence type="ECO:0000256" key="1">
    <source>
        <dbReference type="ARBA" id="ARBA00004236"/>
    </source>
</evidence>
<dbReference type="PANTHER" id="PTHR48065:SF69">
    <property type="entry name" value="OS07G0466500 PROTEIN"/>
    <property type="match status" value="1"/>
</dbReference>
<evidence type="ECO:0000256" key="2">
    <source>
        <dbReference type="ARBA" id="ARBA00009592"/>
    </source>
</evidence>
<dbReference type="Pfam" id="PF13855">
    <property type="entry name" value="LRR_8"/>
    <property type="match status" value="2"/>
</dbReference>
<keyword evidence="10" id="KW-1185">Reference proteome</keyword>
<reference evidence="11" key="2">
    <citation type="submission" date="2025-08" db="UniProtKB">
        <authorList>
            <consortium name="RefSeq"/>
        </authorList>
    </citation>
    <scope>IDENTIFICATION</scope>
    <source>
        <tissue evidence="11">Leaf</tissue>
    </source>
</reference>
<protein>
    <submittedName>
        <fullName evidence="11">Phytosulfokine receptor 1-like</fullName>
    </submittedName>
</protein>
<dbReference type="AlphaFoldDB" id="A0A6P8C4U6"/>
<comment type="subcellular location">
    <subcellularLocation>
        <location evidence="1">Cell membrane</location>
    </subcellularLocation>
</comment>
<evidence type="ECO:0000256" key="7">
    <source>
        <dbReference type="ARBA" id="ARBA00022989"/>
    </source>
</evidence>
<dbReference type="SUPFAM" id="SSF52058">
    <property type="entry name" value="L domain-like"/>
    <property type="match status" value="1"/>
</dbReference>
<keyword evidence="6" id="KW-0677">Repeat</keyword>
<evidence type="ECO:0000256" key="9">
    <source>
        <dbReference type="ARBA" id="ARBA00023180"/>
    </source>
</evidence>
<dbReference type="PANTHER" id="PTHR48065">
    <property type="entry name" value="OS10G0469600 PROTEIN"/>
    <property type="match status" value="1"/>
</dbReference>